<accession>A0A437A4S2</accession>
<proteinExistence type="predicted"/>
<dbReference type="AlphaFoldDB" id="A0A437A4S2"/>
<dbReference type="EMBL" id="SAEB01000006">
    <property type="protein sequence ID" value="RVD86126.1"/>
    <property type="molecule type" value="Genomic_DNA"/>
</dbReference>
<evidence type="ECO:0000313" key="2">
    <source>
        <dbReference type="EMBL" id="RVD86126.1"/>
    </source>
</evidence>
<evidence type="ECO:0000313" key="3">
    <source>
        <dbReference type="Proteomes" id="UP000283090"/>
    </source>
</evidence>
<dbReference type="RefSeq" id="XP_067491670.1">
    <property type="nucleotide sequence ID" value="XM_067633509.1"/>
</dbReference>
<reference evidence="2 3" key="1">
    <citation type="submission" date="2019-01" db="EMBL/GenBank/DDBJ databases">
        <title>Intercellular communication is required for trap formation in the nematode-trapping fungus Duddingtonia flagrans.</title>
        <authorList>
            <person name="Youssar L."/>
            <person name="Wernet V."/>
            <person name="Hensel N."/>
            <person name="Hildebrandt H.-G."/>
            <person name="Fischer R."/>
        </authorList>
    </citation>
    <scope>NUCLEOTIDE SEQUENCE [LARGE SCALE GENOMIC DNA]</scope>
    <source>
        <strain evidence="2 3">CBS H-5679</strain>
    </source>
</reference>
<name>A0A437A4S2_ARTFL</name>
<gene>
    <name evidence="2" type="ORF">DFL_004418</name>
</gene>
<feature type="compositionally biased region" description="Basic and acidic residues" evidence="1">
    <location>
        <begin position="1"/>
        <end position="11"/>
    </location>
</feature>
<feature type="compositionally biased region" description="Polar residues" evidence="1">
    <location>
        <begin position="18"/>
        <end position="28"/>
    </location>
</feature>
<dbReference type="OrthoDB" id="5272465at2759"/>
<protein>
    <submittedName>
        <fullName evidence="2">Uncharacterized protein</fullName>
    </submittedName>
</protein>
<comment type="caution">
    <text evidence="2">The sequence shown here is derived from an EMBL/GenBank/DDBJ whole genome shotgun (WGS) entry which is preliminary data.</text>
</comment>
<dbReference type="VEuPathDB" id="FungiDB:DFL_004418"/>
<dbReference type="GeneID" id="93586729"/>
<organism evidence="2 3">
    <name type="scientific">Arthrobotrys flagrans</name>
    <name type="common">Nematode-trapping fungus</name>
    <name type="synonym">Trichothecium flagrans</name>
    <dbReference type="NCBI Taxonomy" id="97331"/>
    <lineage>
        <taxon>Eukaryota</taxon>
        <taxon>Fungi</taxon>
        <taxon>Dikarya</taxon>
        <taxon>Ascomycota</taxon>
        <taxon>Pezizomycotina</taxon>
        <taxon>Orbiliomycetes</taxon>
        <taxon>Orbiliales</taxon>
        <taxon>Orbiliaceae</taxon>
        <taxon>Arthrobotrys</taxon>
    </lineage>
</organism>
<evidence type="ECO:0000256" key="1">
    <source>
        <dbReference type="SAM" id="MobiDB-lite"/>
    </source>
</evidence>
<dbReference type="Proteomes" id="UP000283090">
    <property type="component" value="Unassembled WGS sequence"/>
</dbReference>
<keyword evidence="3" id="KW-1185">Reference proteome</keyword>
<feature type="region of interest" description="Disordered" evidence="1">
    <location>
        <begin position="1"/>
        <end position="28"/>
    </location>
</feature>
<sequence length="158" mass="17663">MYQENPDHGVEPQEPISEPQTPISDSPQPLATFIVLNQTGHKLQSLTAGPVVRGNGQCSPSSIGDIYSSEPARWTVIIRDPEYLRGHVNTQIAWLIITQSRLQDCPTVGLEWSCFEDGVQEVEGEVNDIDEDAFEGDVEETFDEMGVPKYVFTVRRRS</sequence>